<reference evidence="5 6" key="1">
    <citation type="submission" date="2022-08" db="EMBL/GenBank/DDBJ databases">
        <title>Bacterial and archaeal communities from various locations to study Microbial Dark Matter (Phase II).</title>
        <authorList>
            <person name="Stepanauskas R."/>
        </authorList>
    </citation>
    <scope>NUCLEOTIDE SEQUENCE [LARGE SCALE GENOMIC DNA]</scope>
    <source>
        <strain evidence="5 6">PD1</strain>
    </source>
</reference>
<sequence>MAASCVNRKTCATLLDEFETDFVPHRRRLAQKMSVVIGIDGGATKTVATVVAGNGSVLSVGTAGGANPLVWGDAAFDNIRSACDAALTIAQTDWEEVAFAFIGMAGADEPNSPSHKFALSQLQHRLPVPFALDNDGIVAHAGALAGKEGIVVVAGTGAITIGIADNQRVRVDGMGHWFGDEGSATWIALQGLRAAARAQDGRGEPTRLAEVLPKTLMVNSLRDVASLLVSGDLTKFDLALAAVSVAKVAEEGDKVAQKILQDAVSHLAESAFAAGRKLGRFDLTISFTGGVFRLTPNMPELFREALSRQLPNAQVQEPQLPPHLGAALLAAKQIGWEVNEGWVDKLVETGKQWGYFDLGAGLVEVLPRLLSEQRNPASMFLDQLDVEAILTLINDEDHKVAPAVRQEIPAIAQAVRWAVRGLSRGGRLIYVGAGTSGRLGIMDAAECPPTFGTPPDWVIGVIAGGPQAVFRAVEGAEDDMEAGREEMRKLGVGENDVVVGLSVSGRTPFVIAAMDEARKRGAKTVAITVNRDAPIAAVADVVIAPVVGPEIVAGSTRMKAGTAQKLILNMISTATMVRLGRVRSNLMIDLRTWSVKLRERAKRIVAQLAGVSIPEAEKALEANNWEVRKAVAWLQSQKQ</sequence>
<dbReference type="Gene3D" id="3.40.50.10490">
    <property type="entry name" value="Glucose-6-phosphate isomerase like protein, domain 1"/>
    <property type="match status" value="1"/>
</dbReference>
<protein>
    <recommendedName>
        <fullName evidence="3">N-acetylmuramic acid 6-phosphate etherase</fullName>
        <shortName evidence="3">MurNAc-6-P etherase</shortName>
        <ecNumber evidence="3">4.2.1.126</ecNumber>
    </recommendedName>
    <alternativeName>
        <fullName evidence="3">N-acetylmuramic acid 6-phosphate hydrolase</fullName>
    </alternativeName>
    <alternativeName>
        <fullName evidence="3">N-acetylmuramic acid 6-phosphate lyase</fullName>
    </alternativeName>
</protein>
<dbReference type="NCBIfam" id="NF003915">
    <property type="entry name" value="PRK05441.1"/>
    <property type="match status" value="1"/>
</dbReference>
<dbReference type="PROSITE" id="PS01272">
    <property type="entry name" value="GCKR"/>
    <property type="match status" value="1"/>
</dbReference>
<organism evidence="5 6">
    <name type="scientific">Candidatus Fervidibacter sacchari</name>
    <dbReference type="NCBI Taxonomy" id="1448929"/>
    <lineage>
        <taxon>Bacteria</taxon>
        <taxon>Candidatus Fervidibacterota</taxon>
        <taxon>Candidatus Fervidibacter</taxon>
    </lineage>
</organism>
<feature type="active site" evidence="3">
    <location>
        <position position="477"/>
    </location>
</feature>
<keyword evidence="6" id="KW-1185">Reference proteome</keyword>
<dbReference type="CDD" id="cd24007">
    <property type="entry name" value="ASKHA_NBD_eukNAGK-like"/>
    <property type="match status" value="1"/>
</dbReference>
<keyword evidence="1 3" id="KW-0456">Lyase</keyword>
<keyword evidence="2 3" id="KW-0119">Carbohydrate metabolism</keyword>
<comment type="miscellaneous">
    <text evidence="3">A lyase-type mechanism (elimination/hydration) is suggested for the cleavage of the lactyl ether bond of MurNAc 6-phosphate, with the formation of an alpha,beta-unsaturated aldehyde intermediate with (E)-stereochemistry, followed by the syn addition of water to give product.</text>
</comment>
<name>A0ABT2EJK7_9BACT</name>
<evidence type="ECO:0000313" key="5">
    <source>
        <dbReference type="EMBL" id="MCS3917651.1"/>
    </source>
</evidence>
<dbReference type="CDD" id="cd05007">
    <property type="entry name" value="SIS_Etherase"/>
    <property type="match status" value="1"/>
</dbReference>
<comment type="pathway">
    <text evidence="3">Amino-sugar metabolism; N-acetylmuramate degradation.</text>
</comment>
<dbReference type="NCBIfam" id="TIGR00274">
    <property type="entry name" value="N-acetylmuramic acid 6-phosphate etherase"/>
    <property type="match status" value="1"/>
</dbReference>
<feature type="domain" description="SIS" evidence="4">
    <location>
        <begin position="418"/>
        <end position="581"/>
    </location>
</feature>
<dbReference type="Gene3D" id="3.30.420.40">
    <property type="match status" value="2"/>
</dbReference>
<comment type="caution">
    <text evidence="5">The sequence shown here is derived from an EMBL/GenBank/DDBJ whole genome shotgun (WGS) entry which is preliminary data.</text>
</comment>
<dbReference type="InterPro" id="IPR005486">
    <property type="entry name" value="Glucokinase_regulatory_CS"/>
</dbReference>
<dbReference type="InterPro" id="IPR043129">
    <property type="entry name" value="ATPase_NBD"/>
</dbReference>
<evidence type="ECO:0000256" key="3">
    <source>
        <dbReference type="HAMAP-Rule" id="MF_00068"/>
    </source>
</evidence>
<dbReference type="RefSeq" id="WP_259091914.1">
    <property type="nucleotide sequence ID" value="NZ_CP130454.1"/>
</dbReference>
<feature type="active site" description="Proton donor" evidence="3">
    <location>
        <position position="446"/>
    </location>
</feature>
<comment type="function">
    <text evidence="3">Specifically catalyzes the cleavage of the D-lactyl ether substituent of MurNAc 6-phosphate, producing GlcNAc 6-phosphate and D-lactate.</text>
</comment>
<comment type="catalytic activity">
    <reaction evidence="3">
        <text>N-acetyl-D-muramate 6-phosphate + H2O = N-acetyl-D-glucosamine 6-phosphate + (R)-lactate</text>
        <dbReference type="Rhea" id="RHEA:26410"/>
        <dbReference type="ChEBI" id="CHEBI:15377"/>
        <dbReference type="ChEBI" id="CHEBI:16004"/>
        <dbReference type="ChEBI" id="CHEBI:57513"/>
        <dbReference type="ChEBI" id="CHEBI:58722"/>
        <dbReference type="EC" id="4.2.1.126"/>
    </reaction>
</comment>
<proteinExistence type="inferred from homology"/>
<dbReference type="InterPro" id="IPR040190">
    <property type="entry name" value="MURQ/GCKR"/>
</dbReference>
<dbReference type="NCBIfam" id="NF009222">
    <property type="entry name" value="PRK12570.1"/>
    <property type="match status" value="1"/>
</dbReference>
<evidence type="ECO:0000313" key="6">
    <source>
        <dbReference type="Proteomes" id="UP001204798"/>
    </source>
</evidence>
<dbReference type="Gene3D" id="1.10.8.1080">
    <property type="match status" value="1"/>
</dbReference>
<dbReference type="Proteomes" id="UP001204798">
    <property type="component" value="Unassembled WGS sequence"/>
</dbReference>
<comment type="similarity">
    <text evidence="3">Belongs to the GCKR-like family. MurNAc-6-P etherase subfamily.</text>
</comment>
<evidence type="ECO:0000256" key="1">
    <source>
        <dbReference type="ARBA" id="ARBA00023239"/>
    </source>
</evidence>
<dbReference type="EMBL" id="JANUCP010000001">
    <property type="protein sequence ID" value="MCS3917651.1"/>
    <property type="molecule type" value="Genomic_DNA"/>
</dbReference>
<dbReference type="InterPro" id="IPR005488">
    <property type="entry name" value="Etherase_MurQ"/>
</dbReference>
<evidence type="ECO:0000259" key="4">
    <source>
        <dbReference type="PROSITE" id="PS51464"/>
    </source>
</evidence>
<dbReference type="SUPFAM" id="SSF53697">
    <property type="entry name" value="SIS domain"/>
    <property type="match status" value="1"/>
</dbReference>
<dbReference type="Pfam" id="PF22645">
    <property type="entry name" value="GKRP_SIS_N"/>
    <property type="match status" value="1"/>
</dbReference>
<dbReference type="InterPro" id="IPR046348">
    <property type="entry name" value="SIS_dom_sf"/>
</dbReference>
<dbReference type="Pfam" id="PF01869">
    <property type="entry name" value="BcrAD_BadFG"/>
    <property type="match status" value="1"/>
</dbReference>
<dbReference type="HAMAP" id="MF_00068">
    <property type="entry name" value="MurQ"/>
    <property type="match status" value="1"/>
</dbReference>
<dbReference type="SUPFAM" id="SSF53067">
    <property type="entry name" value="Actin-like ATPase domain"/>
    <property type="match status" value="2"/>
</dbReference>
<dbReference type="InterPro" id="IPR001347">
    <property type="entry name" value="SIS_dom"/>
</dbReference>
<dbReference type="InterPro" id="IPR002731">
    <property type="entry name" value="ATPase_BadF"/>
</dbReference>
<accession>A0ABT2EJK7</accession>
<evidence type="ECO:0000256" key="2">
    <source>
        <dbReference type="ARBA" id="ARBA00023277"/>
    </source>
</evidence>
<dbReference type="PANTHER" id="PTHR10088">
    <property type="entry name" value="GLUCOKINASE REGULATORY PROTEIN"/>
    <property type="match status" value="1"/>
</dbReference>
<comment type="subunit">
    <text evidence="3">Homodimer.</text>
</comment>
<dbReference type="EC" id="4.2.1.126" evidence="3"/>
<gene>
    <name evidence="3" type="primary">murQ</name>
    <name evidence="5" type="ORF">M2350_000048</name>
</gene>
<dbReference type="PANTHER" id="PTHR10088:SF4">
    <property type="entry name" value="GLUCOKINASE REGULATORY PROTEIN"/>
    <property type="match status" value="1"/>
</dbReference>
<dbReference type="PROSITE" id="PS51464">
    <property type="entry name" value="SIS"/>
    <property type="match status" value="1"/>
</dbReference>